<keyword evidence="1" id="KW-0472">Membrane</keyword>
<reference evidence="2 3" key="1">
    <citation type="submission" date="2023-06" db="EMBL/GenBank/DDBJ databases">
        <title>Aquibacillus rhizosphaerae LR5S19.</title>
        <authorList>
            <person name="Sun J.-Q."/>
        </authorList>
    </citation>
    <scope>NUCLEOTIDE SEQUENCE [LARGE SCALE GENOMIC DNA]</scope>
    <source>
        <strain evidence="2 3">LR5S19</strain>
    </source>
</reference>
<keyword evidence="3" id="KW-1185">Reference proteome</keyword>
<protein>
    <submittedName>
        <fullName evidence="2">Uncharacterized protein</fullName>
    </submittedName>
</protein>
<proteinExistence type="predicted"/>
<sequence>MTKKLLYSLLGIIPLLIGGYFLFQNLSGNSDAMLTYLDETYDYGIRYNEIVNQEAALTESGTEEELILFTQETLIPELEKIHSESKAYGEKIKETELKELHDLDVKSIEKYIAAQYAWLEGNLEEVDALFTESEQLTSQYEEEIDKLAAKWAVEIEWEE</sequence>
<keyword evidence="1" id="KW-0812">Transmembrane</keyword>
<gene>
    <name evidence="2" type="ORF">QQS35_00450</name>
</gene>
<dbReference type="RefSeq" id="WP_285929709.1">
    <property type="nucleotide sequence ID" value="NZ_JASTZU010000001.1"/>
</dbReference>
<accession>A0ABT7KZI1</accession>
<organism evidence="2 3">
    <name type="scientific">Aquibacillus rhizosphaerae</name>
    <dbReference type="NCBI Taxonomy" id="3051431"/>
    <lineage>
        <taxon>Bacteria</taxon>
        <taxon>Bacillati</taxon>
        <taxon>Bacillota</taxon>
        <taxon>Bacilli</taxon>
        <taxon>Bacillales</taxon>
        <taxon>Bacillaceae</taxon>
        <taxon>Aquibacillus</taxon>
    </lineage>
</organism>
<dbReference type="EMBL" id="JASTZU010000001">
    <property type="protein sequence ID" value="MDL4838944.1"/>
    <property type="molecule type" value="Genomic_DNA"/>
</dbReference>
<feature type="transmembrane region" description="Helical" evidence="1">
    <location>
        <begin position="6"/>
        <end position="23"/>
    </location>
</feature>
<evidence type="ECO:0000313" key="3">
    <source>
        <dbReference type="Proteomes" id="UP001235343"/>
    </source>
</evidence>
<evidence type="ECO:0000313" key="2">
    <source>
        <dbReference type="EMBL" id="MDL4838944.1"/>
    </source>
</evidence>
<comment type="caution">
    <text evidence="2">The sequence shown here is derived from an EMBL/GenBank/DDBJ whole genome shotgun (WGS) entry which is preliminary data.</text>
</comment>
<dbReference type="Proteomes" id="UP001235343">
    <property type="component" value="Unassembled WGS sequence"/>
</dbReference>
<evidence type="ECO:0000256" key="1">
    <source>
        <dbReference type="SAM" id="Phobius"/>
    </source>
</evidence>
<name>A0ABT7KZI1_9BACI</name>
<keyword evidence="1" id="KW-1133">Transmembrane helix</keyword>